<dbReference type="STRING" id="764299.STRIC_1375"/>
<organism evidence="2 3">
    <name type="scientific">Streptococcus ictaluri 707-05</name>
    <dbReference type="NCBI Taxonomy" id="764299"/>
    <lineage>
        <taxon>Bacteria</taxon>
        <taxon>Bacillati</taxon>
        <taxon>Bacillota</taxon>
        <taxon>Bacilli</taxon>
        <taxon>Lactobacillales</taxon>
        <taxon>Streptococcaceae</taxon>
        <taxon>Streptococcus</taxon>
    </lineage>
</organism>
<dbReference type="InterPro" id="IPR036821">
    <property type="entry name" value="Peptide_deformylase_sf"/>
</dbReference>
<reference evidence="2 3" key="1">
    <citation type="journal article" date="2014" name="Int. J. Syst. Evol. Microbiol.">
        <title>Phylogenomics and the dynamic genome evolution of the genus Streptococcus.</title>
        <authorList>
            <consortium name="The Broad Institute Genome Sequencing Platform"/>
            <person name="Richards V.P."/>
            <person name="Palmer S.R."/>
            <person name="Pavinski Bitar P.D."/>
            <person name="Qin X."/>
            <person name="Weinstock G.M."/>
            <person name="Highlander S.K."/>
            <person name="Town C.D."/>
            <person name="Burne R.A."/>
            <person name="Stanhope M.J."/>
        </authorList>
    </citation>
    <scope>NUCLEOTIDE SEQUENCE [LARGE SCALE GENOMIC DNA]</scope>
    <source>
        <strain evidence="2 3">707-05</strain>
    </source>
</reference>
<dbReference type="GO" id="GO:0042586">
    <property type="term" value="F:peptide deformylase activity"/>
    <property type="evidence" value="ECO:0007669"/>
    <property type="project" value="UniProtKB-EC"/>
</dbReference>
<dbReference type="Pfam" id="PF01327">
    <property type="entry name" value="Pep_deformylase"/>
    <property type="match status" value="1"/>
</dbReference>
<dbReference type="eggNOG" id="COG0242">
    <property type="taxonomic scope" value="Bacteria"/>
</dbReference>
<dbReference type="EMBL" id="AEUX02000006">
    <property type="protein sequence ID" value="EHI69548.1"/>
    <property type="molecule type" value="Genomic_DNA"/>
</dbReference>
<accession>G5K3K5</accession>
<evidence type="ECO:0000313" key="2">
    <source>
        <dbReference type="EMBL" id="EHI69548.1"/>
    </source>
</evidence>
<dbReference type="EC" id="3.5.1.88" evidence="2"/>
<dbReference type="AlphaFoldDB" id="G5K3K5"/>
<keyword evidence="2" id="KW-0378">Hydrolase</keyword>
<dbReference type="Gene3D" id="3.90.45.10">
    <property type="entry name" value="Peptide deformylase"/>
    <property type="match status" value="1"/>
</dbReference>
<proteinExistence type="inferred from homology"/>
<gene>
    <name evidence="2" type="ORF">STRIC_1375</name>
</gene>
<comment type="similarity">
    <text evidence="1">Belongs to the polypeptide deformylase family.</text>
</comment>
<comment type="caution">
    <text evidence="2">The sequence shown here is derived from an EMBL/GenBank/DDBJ whole genome shotgun (WGS) entry which is preliminary data.</text>
</comment>
<evidence type="ECO:0000313" key="3">
    <source>
        <dbReference type="Proteomes" id="UP000003330"/>
    </source>
</evidence>
<sequence>MLQVKSHPAKKEDIWIGKDLQDTLAFHRDKCLGMAANMIGESKRVIIVSMGFVDLVMFNPRLVSKEEPFETEESFLSLTGSRKTKRYDKIKVTYLDMNWKEK</sequence>
<name>G5K3K5_9STRE</name>
<dbReference type="SUPFAM" id="SSF56420">
    <property type="entry name" value="Peptide deformylase"/>
    <property type="match status" value="1"/>
</dbReference>
<keyword evidence="3" id="KW-1185">Reference proteome</keyword>
<dbReference type="InterPro" id="IPR023635">
    <property type="entry name" value="Peptide_deformylase"/>
</dbReference>
<dbReference type="Proteomes" id="UP000003330">
    <property type="component" value="Unassembled WGS sequence"/>
</dbReference>
<evidence type="ECO:0000256" key="1">
    <source>
        <dbReference type="ARBA" id="ARBA00010759"/>
    </source>
</evidence>
<protein>
    <submittedName>
        <fullName evidence="2">Peptide deformylase</fullName>
        <ecNumber evidence="2">3.5.1.88</ecNumber>
    </submittedName>
</protein>